<dbReference type="NCBIfam" id="TIGR03682">
    <property type="entry name" value="arCOG04112"/>
    <property type="match status" value="1"/>
</dbReference>
<dbReference type="RefSeq" id="WP_052884265.1">
    <property type="nucleotide sequence ID" value="NZ_CP009961.1"/>
</dbReference>
<comment type="cofactor">
    <cofactor evidence="1 10">
        <name>[4Fe-4S] cluster</name>
        <dbReference type="ChEBI" id="CHEBI:49883"/>
    </cofactor>
</comment>
<dbReference type="InterPro" id="IPR022428">
    <property type="entry name" value="Dph2_arc"/>
</dbReference>
<comment type="similarity">
    <text evidence="10">Belongs to the DPH1/DPH2 family.</text>
</comment>
<evidence type="ECO:0000256" key="1">
    <source>
        <dbReference type="ARBA" id="ARBA00001966"/>
    </source>
</evidence>
<dbReference type="PIRSF" id="PIRSF004967">
    <property type="entry name" value="DPH1"/>
    <property type="match status" value="1"/>
</dbReference>
<evidence type="ECO:0000256" key="6">
    <source>
        <dbReference type="ARBA" id="ARBA00022723"/>
    </source>
</evidence>
<evidence type="ECO:0000256" key="7">
    <source>
        <dbReference type="ARBA" id="ARBA00023004"/>
    </source>
</evidence>
<dbReference type="InterPro" id="IPR042264">
    <property type="entry name" value="DPH1/DPH2_2"/>
</dbReference>
<dbReference type="PANTHER" id="PTHR10762:SF1">
    <property type="entry name" value="2-(3-AMINO-3-CARBOXYPROPYL)HISTIDINE SYNTHASE SUBUNIT 1"/>
    <property type="match status" value="1"/>
</dbReference>
<keyword evidence="6 10" id="KW-0479">Metal-binding</keyword>
<organism evidence="11 12">
    <name type="scientific">Infirmifilum uzonense</name>
    <dbReference type="NCBI Taxonomy" id="1550241"/>
    <lineage>
        <taxon>Archaea</taxon>
        <taxon>Thermoproteota</taxon>
        <taxon>Thermoprotei</taxon>
        <taxon>Thermofilales</taxon>
        <taxon>Thermofilaceae</taxon>
        <taxon>Infirmifilum</taxon>
    </lineage>
</organism>
<evidence type="ECO:0000256" key="4">
    <source>
        <dbReference type="ARBA" id="ARBA00022679"/>
    </source>
</evidence>
<dbReference type="Gene3D" id="3.40.50.11840">
    <property type="entry name" value="Diphthamide synthesis DPH1/DPH2 domain 1"/>
    <property type="match status" value="1"/>
</dbReference>
<dbReference type="EC" id="2.5.1.108" evidence="3 10"/>
<sequence>MNVNGYEIDEREIERWVKRNTLRRILVQAPDGLKSVALGVIDYLESLGMSALLSADHTWGGCDLALDEAKSVGADGIIHIGHHGPVWFKPPENPPILFIPAYSIVDPTHVFEKLLDELERNGVKSIGLATTIQHITWLTSLKETARKRGFTVETGRYAGFEGLVVGCDYSSLGTGKSDAIVVVAGGSFHALGAAIWSGLPTWGLDPYTGVYRRVELKSVLASRLYALSRAMDASSFLLIVSVKPGQKRMEIAMRVKEALKRRGRKAIIAVFNDLSREKIENLGVFDAYINTACPRLVIDDPEIFPGPSLNIGELKYVLQGSLEGYSLRDSLFLDLRFLEDP</sequence>
<reference evidence="11 12" key="1">
    <citation type="journal article" date="2015" name="Stand. Genomic Sci.">
        <title>Complete genome sequence of and proposal of Thermofilum uzonense sp. nov. a novel hyperthermophilic crenarchaeon and emended description of the genus Thermofilum.</title>
        <authorList>
            <person name="Toshchakov S.V."/>
            <person name="Korzhenkov A.A."/>
            <person name="Samarov N.I."/>
            <person name="Mazunin I.O."/>
            <person name="Mozhey O.I."/>
            <person name="Shmyr I.S."/>
            <person name="Derbikova K.S."/>
            <person name="Taranov E.A."/>
            <person name="Dominova I.N."/>
            <person name="Bonch-Osmolovskaya E.A."/>
            <person name="Patrushev M.V."/>
            <person name="Podosokorskaya O.A."/>
            <person name="Kublanov I.V."/>
        </authorList>
    </citation>
    <scope>NUCLEOTIDE SEQUENCE [LARGE SCALE GENOMIC DNA]</scope>
    <source>
        <strain evidence="11 12">1807-2</strain>
    </source>
</reference>
<accession>A0A0F7FIX2</accession>
<dbReference type="GO" id="GO:0051539">
    <property type="term" value="F:4 iron, 4 sulfur cluster binding"/>
    <property type="evidence" value="ECO:0007669"/>
    <property type="project" value="UniProtKB-UniRule"/>
</dbReference>
<dbReference type="GO" id="GO:0017183">
    <property type="term" value="P:protein histidyl modification to diphthamide"/>
    <property type="evidence" value="ECO:0007669"/>
    <property type="project" value="UniProtKB-UniRule"/>
</dbReference>
<keyword evidence="4 10" id="KW-0808">Transferase</keyword>
<evidence type="ECO:0000313" key="11">
    <source>
        <dbReference type="EMBL" id="AKG38794.1"/>
    </source>
</evidence>
<dbReference type="InterPro" id="IPR035435">
    <property type="entry name" value="DPH1/DPH2_euk_archaea"/>
</dbReference>
<dbReference type="NCBIfam" id="TIGR00322">
    <property type="entry name" value="diphth2_R"/>
    <property type="match status" value="1"/>
</dbReference>
<dbReference type="Gene3D" id="3.40.50.11850">
    <property type="entry name" value="Diphthamide synthesis DPH1/DPH2 domain 2"/>
    <property type="match status" value="1"/>
</dbReference>
<dbReference type="HOGENOM" id="CLU_037146_0_0_2"/>
<dbReference type="GO" id="GO:0046872">
    <property type="term" value="F:metal ion binding"/>
    <property type="evidence" value="ECO:0007669"/>
    <property type="project" value="UniProtKB-KW"/>
</dbReference>
<evidence type="ECO:0000256" key="8">
    <source>
        <dbReference type="ARBA" id="ARBA00023014"/>
    </source>
</evidence>
<evidence type="ECO:0000256" key="3">
    <source>
        <dbReference type="ARBA" id="ARBA00012221"/>
    </source>
</evidence>
<evidence type="ECO:0000256" key="9">
    <source>
        <dbReference type="ARBA" id="ARBA00048403"/>
    </source>
</evidence>
<evidence type="ECO:0000256" key="5">
    <source>
        <dbReference type="ARBA" id="ARBA00022691"/>
    </source>
</evidence>
<dbReference type="Gene3D" id="3.40.50.11860">
    <property type="entry name" value="Diphthamide synthesis DPH1/DPH2 domain 3"/>
    <property type="match status" value="1"/>
</dbReference>
<keyword evidence="5 10" id="KW-0949">S-adenosyl-L-methionine</keyword>
<comment type="pathway">
    <text evidence="2 10">Protein modification; peptidyl-diphthamide biosynthesis.</text>
</comment>
<dbReference type="GO" id="GO:0090560">
    <property type="term" value="F:2-(3-amino-3-carboxypropyl)histidine synthase activity"/>
    <property type="evidence" value="ECO:0007669"/>
    <property type="project" value="UniProtKB-UniRule"/>
</dbReference>
<evidence type="ECO:0000256" key="2">
    <source>
        <dbReference type="ARBA" id="ARBA00005156"/>
    </source>
</evidence>
<dbReference type="AlphaFoldDB" id="A0A0F7FIX2"/>
<dbReference type="Pfam" id="PF01866">
    <property type="entry name" value="Diphthamide_syn"/>
    <property type="match status" value="1"/>
</dbReference>
<dbReference type="OrthoDB" id="314at2157"/>
<dbReference type="GeneID" id="25401615"/>
<proteinExistence type="inferred from homology"/>
<dbReference type="STRING" id="1550241.MA03_05250"/>
<evidence type="ECO:0000313" key="12">
    <source>
        <dbReference type="Proteomes" id="UP000067434"/>
    </source>
</evidence>
<dbReference type="PANTHER" id="PTHR10762">
    <property type="entry name" value="DIPHTHAMIDE BIOSYNTHESIS PROTEIN"/>
    <property type="match status" value="1"/>
</dbReference>
<gene>
    <name evidence="11" type="ORF">MA03_05250</name>
</gene>
<keyword evidence="7 10" id="KW-0408">Iron</keyword>
<comment type="catalytic activity">
    <reaction evidence="9 10">
        <text>L-histidyl-[translation elongation factor 2] + S-adenosyl-L-methionine = 2-[(3S)-amino-3-carboxypropyl]-L-histidyl-[translation elongation factor 2] + S-methyl-5'-thioadenosine + H(+)</text>
        <dbReference type="Rhea" id="RHEA:36783"/>
        <dbReference type="Rhea" id="RHEA-COMP:9748"/>
        <dbReference type="Rhea" id="RHEA-COMP:9749"/>
        <dbReference type="ChEBI" id="CHEBI:15378"/>
        <dbReference type="ChEBI" id="CHEBI:17509"/>
        <dbReference type="ChEBI" id="CHEBI:29979"/>
        <dbReference type="ChEBI" id="CHEBI:59789"/>
        <dbReference type="ChEBI" id="CHEBI:73995"/>
        <dbReference type="EC" id="2.5.1.108"/>
    </reaction>
</comment>
<keyword evidence="8 10" id="KW-0411">Iron-sulfur</keyword>
<dbReference type="InterPro" id="IPR042265">
    <property type="entry name" value="DPH1/DPH2_3"/>
</dbReference>
<keyword evidence="10" id="KW-0004">4Fe-4S</keyword>
<name>A0A0F7FIX2_9CREN</name>
<evidence type="ECO:0000256" key="10">
    <source>
        <dbReference type="PIRNR" id="PIRNR004967"/>
    </source>
</evidence>
<comment type="function">
    <text evidence="10">Catalyzes the first step of diphthamide biosynthesis, i.e. the transfer of the 3-amino-3-carboxypropyl group from S-adenosyl-L-methionine (SAM) to the C2 position of the imidazole ring of the target histidine residue in translation elongation factor 2 (EF-2).</text>
</comment>
<dbReference type="InterPro" id="IPR016435">
    <property type="entry name" value="DPH1/DPH2"/>
</dbReference>
<dbReference type="InterPro" id="IPR042263">
    <property type="entry name" value="DPH1/DPH2_1"/>
</dbReference>
<dbReference type="Proteomes" id="UP000067434">
    <property type="component" value="Chromosome"/>
</dbReference>
<dbReference type="EMBL" id="CP009961">
    <property type="protein sequence ID" value="AKG38794.1"/>
    <property type="molecule type" value="Genomic_DNA"/>
</dbReference>
<dbReference type="SFLD" id="SFLDS00032">
    <property type="entry name" value="Radical_SAM_3-amino-3-carboxyp"/>
    <property type="match status" value="1"/>
</dbReference>
<dbReference type="KEGG" id="thf:MA03_05250"/>
<dbReference type="UniPathway" id="UPA00559"/>
<protein>
    <recommendedName>
        <fullName evidence="3 10">2-(3-amino-3-carboxypropyl)histidine synthase</fullName>
        <ecNumber evidence="3 10">2.5.1.108</ecNumber>
    </recommendedName>
</protein>
<keyword evidence="12" id="KW-1185">Reference proteome</keyword>